<comment type="subcellular location">
    <subcellularLocation>
        <location evidence="1">Membrane</location>
        <topology evidence="1">Multi-pass membrane protein</topology>
    </subcellularLocation>
</comment>
<protein>
    <submittedName>
        <fullName evidence="14">Voltage-gated potassium channel</fullName>
    </submittedName>
</protein>
<dbReference type="Gene3D" id="1.10.287.70">
    <property type="match status" value="1"/>
</dbReference>
<sequence>MVSKKRWANVYEWFMVILVVVVVIMLFIEYRLELSPQASILFQRVDTSILIIFALDYVIRLFWAEKKKTFIRSNIPDLVAIVPFSSVFRLARLARLTRLIRLTRTMRLVRVAVWLSRFKDKFSVFIRTNGLIYMVFITMAVTLMGAVSIYLLEDMSVIDSLWWSFVTITTVGYGDISPSTNGGKLLASVLMLVGIGFLGMVTGTIATYFLGDKKTEAVSYRDMTVQSIKLKLDDFDNLSEEEIDQMSAVLKSLLKKE</sequence>
<evidence type="ECO:0000256" key="8">
    <source>
        <dbReference type="ARBA" id="ARBA00022989"/>
    </source>
</evidence>
<dbReference type="Pfam" id="PF00520">
    <property type="entry name" value="Ion_trans"/>
    <property type="match status" value="1"/>
</dbReference>
<keyword evidence="15" id="KW-1185">Reference proteome</keyword>
<keyword evidence="9" id="KW-0406">Ion transport</keyword>
<dbReference type="PANTHER" id="PTHR11537">
    <property type="entry name" value="VOLTAGE-GATED POTASSIUM CHANNEL"/>
    <property type="match status" value="1"/>
</dbReference>
<dbReference type="InterPro" id="IPR005821">
    <property type="entry name" value="Ion_trans_dom"/>
</dbReference>
<evidence type="ECO:0000313" key="15">
    <source>
        <dbReference type="Proteomes" id="UP001158066"/>
    </source>
</evidence>
<keyword evidence="11 14" id="KW-0407">Ion channel</keyword>
<evidence type="ECO:0000259" key="13">
    <source>
        <dbReference type="Pfam" id="PF00520"/>
    </source>
</evidence>
<evidence type="ECO:0000256" key="9">
    <source>
        <dbReference type="ARBA" id="ARBA00023065"/>
    </source>
</evidence>
<dbReference type="InterPro" id="IPR027359">
    <property type="entry name" value="Volt_channel_dom_sf"/>
</dbReference>
<evidence type="ECO:0000256" key="4">
    <source>
        <dbReference type="ARBA" id="ARBA00022692"/>
    </source>
</evidence>
<keyword evidence="10 12" id="KW-0472">Membrane</keyword>
<dbReference type="Gene3D" id="1.20.120.350">
    <property type="entry name" value="Voltage-gated potassium channels. Chain C"/>
    <property type="match status" value="1"/>
</dbReference>
<dbReference type="InterPro" id="IPR028325">
    <property type="entry name" value="VG_K_chnl"/>
</dbReference>
<keyword evidence="7" id="KW-0630">Potassium</keyword>
<feature type="transmembrane region" description="Helical" evidence="12">
    <location>
        <begin position="185"/>
        <end position="211"/>
    </location>
</feature>
<comment type="caution">
    <text evidence="14">The sequence shown here is derived from an EMBL/GenBank/DDBJ whole genome shotgun (WGS) entry which is preliminary data.</text>
</comment>
<evidence type="ECO:0000256" key="5">
    <source>
        <dbReference type="ARBA" id="ARBA00022826"/>
    </source>
</evidence>
<dbReference type="GO" id="GO:0001508">
    <property type="term" value="P:action potential"/>
    <property type="evidence" value="ECO:0007669"/>
    <property type="project" value="TreeGrafter"/>
</dbReference>
<evidence type="ECO:0000256" key="2">
    <source>
        <dbReference type="ARBA" id="ARBA00022448"/>
    </source>
</evidence>
<accession>A0AA45WYM8</accession>
<dbReference type="PANTHER" id="PTHR11537:SF254">
    <property type="entry name" value="POTASSIUM VOLTAGE-GATED CHANNEL PROTEIN SHAB"/>
    <property type="match status" value="1"/>
</dbReference>
<feature type="domain" description="Ion transport" evidence="13">
    <location>
        <begin position="9"/>
        <end position="210"/>
    </location>
</feature>
<evidence type="ECO:0000256" key="11">
    <source>
        <dbReference type="ARBA" id="ARBA00023303"/>
    </source>
</evidence>
<keyword evidence="5" id="KW-0631">Potassium channel</keyword>
<keyword evidence="3" id="KW-0633">Potassium transport</keyword>
<reference evidence="14" key="1">
    <citation type="submission" date="2017-05" db="EMBL/GenBank/DDBJ databases">
        <authorList>
            <person name="Varghese N."/>
            <person name="Submissions S."/>
        </authorList>
    </citation>
    <scope>NUCLEOTIDE SEQUENCE</scope>
    <source>
        <strain evidence="14">Su22</strain>
    </source>
</reference>
<dbReference type="Proteomes" id="UP001158066">
    <property type="component" value="Unassembled WGS sequence"/>
</dbReference>
<feature type="transmembrane region" description="Helical" evidence="12">
    <location>
        <begin position="40"/>
        <end position="63"/>
    </location>
</feature>
<evidence type="ECO:0000256" key="3">
    <source>
        <dbReference type="ARBA" id="ARBA00022538"/>
    </source>
</evidence>
<evidence type="ECO:0000256" key="7">
    <source>
        <dbReference type="ARBA" id="ARBA00022958"/>
    </source>
</evidence>
<evidence type="ECO:0000256" key="6">
    <source>
        <dbReference type="ARBA" id="ARBA00022882"/>
    </source>
</evidence>
<keyword evidence="4 12" id="KW-0812">Transmembrane</keyword>
<dbReference type="GO" id="GO:0005249">
    <property type="term" value="F:voltage-gated potassium channel activity"/>
    <property type="evidence" value="ECO:0007669"/>
    <property type="project" value="InterPro"/>
</dbReference>
<keyword evidence="8 12" id="KW-1133">Transmembrane helix</keyword>
<name>A0AA45WYM8_9CLOT</name>
<dbReference type="SUPFAM" id="SSF81324">
    <property type="entry name" value="Voltage-gated potassium channels"/>
    <property type="match status" value="1"/>
</dbReference>
<dbReference type="AlphaFoldDB" id="A0AA45WYM8"/>
<keyword evidence="6" id="KW-0851">Voltage-gated channel</keyword>
<evidence type="ECO:0000256" key="12">
    <source>
        <dbReference type="SAM" id="Phobius"/>
    </source>
</evidence>
<evidence type="ECO:0000313" key="14">
    <source>
        <dbReference type="EMBL" id="SMP64204.1"/>
    </source>
</evidence>
<feature type="transmembrane region" description="Helical" evidence="12">
    <location>
        <begin position="7"/>
        <end position="28"/>
    </location>
</feature>
<organism evidence="14 15">
    <name type="scientific">Anoxynatronum buryatiense</name>
    <dbReference type="NCBI Taxonomy" id="489973"/>
    <lineage>
        <taxon>Bacteria</taxon>
        <taxon>Bacillati</taxon>
        <taxon>Bacillota</taxon>
        <taxon>Clostridia</taxon>
        <taxon>Eubacteriales</taxon>
        <taxon>Clostridiaceae</taxon>
        <taxon>Anoxynatronum</taxon>
    </lineage>
</organism>
<dbReference type="GO" id="GO:0008076">
    <property type="term" value="C:voltage-gated potassium channel complex"/>
    <property type="evidence" value="ECO:0007669"/>
    <property type="project" value="InterPro"/>
</dbReference>
<dbReference type="PRINTS" id="PR00169">
    <property type="entry name" value="KCHANNEL"/>
</dbReference>
<evidence type="ECO:0000256" key="1">
    <source>
        <dbReference type="ARBA" id="ARBA00004141"/>
    </source>
</evidence>
<evidence type="ECO:0000256" key="10">
    <source>
        <dbReference type="ARBA" id="ARBA00023136"/>
    </source>
</evidence>
<keyword evidence="2" id="KW-0813">Transport</keyword>
<proteinExistence type="predicted"/>
<feature type="transmembrane region" description="Helical" evidence="12">
    <location>
        <begin position="131"/>
        <end position="152"/>
    </location>
</feature>
<gene>
    <name evidence="14" type="ORF">SAMN06296020_111113</name>
</gene>
<dbReference type="EMBL" id="FXUF01000011">
    <property type="protein sequence ID" value="SMP64204.1"/>
    <property type="molecule type" value="Genomic_DNA"/>
</dbReference>